<dbReference type="Proteomes" id="UP000694888">
    <property type="component" value="Unplaced"/>
</dbReference>
<reference evidence="3" key="1">
    <citation type="submission" date="2025-08" db="UniProtKB">
        <authorList>
            <consortium name="RefSeq"/>
        </authorList>
    </citation>
    <scope>IDENTIFICATION</scope>
</reference>
<sequence>IRSAQKPLPLSRETKFESDLGAMDIEYEVPEGRADLKSVLEFLSKHQLNPDIATSSSIARDFRLDEAEVQNVLSHFKVLQIHIPQEMYKENKNMAKIVKEQLSSSEGLASNLRLPGKGNPRQGKLPSEADVFPDKS</sequence>
<dbReference type="PANTHER" id="PTHR13338:SF4">
    <property type="entry name" value="NADH DEHYDROGENASE [UBIQUINONE] 1 ALPHA SUBCOMPLEX ASSEMBLY FACTOR 4"/>
    <property type="match status" value="1"/>
</dbReference>
<name>A0ABM1AFH5_APLCA</name>
<dbReference type="InterPro" id="IPR009622">
    <property type="entry name" value="NDUFAF4"/>
</dbReference>
<dbReference type="Pfam" id="PF06784">
    <property type="entry name" value="UPF0240"/>
    <property type="match status" value="1"/>
</dbReference>
<evidence type="ECO:0000313" key="2">
    <source>
        <dbReference type="Proteomes" id="UP000694888"/>
    </source>
</evidence>
<dbReference type="RefSeq" id="XP_012946643.1">
    <property type="nucleotide sequence ID" value="XM_013091189.1"/>
</dbReference>
<dbReference type="GeneID" id="106014129"/>
<evidence type="ECO:0000256" key="1">
    <source>
        <dbReference type="SAM" id="MobiDB-lite"/>
    </source>
</evidence>
<evidence type="ECO:0000313" key="3">
    <source>
        <dbReference type="RefSeq" id="XP_012946643.1"/>
    </source>
</evidence>
<protein>
    <submittedName>
        <fullName evidence="3">Protein NDUFAF4 homolog</fullName>
    </submittedName>
</protein>
<feature type="region of interest" description="Disordered" evidence="1">
    <location>
        <begin position="108"/>
        <end position="136"/>
    </location>
</feature>
<organism evidence="2 3">
    <name type="scientific">Aplysia californica</name>
    <name type="common">California sea hare</name>
    <dbReference type="NCBI Taxonomy" id="6500"/>
    <lineage>
        <taxon>Eukaryota</taxon>
        <taxon>Metazoa</taxon>
        <taxon>Spiralia</taxon>
        <taxon>Lophotrochozoa</taxon>
        <taxon>Mollusca</taxon>
        <taxon>Gastropoda</taxon>
        <taxon>Heterobranchia</taxon>
        <taxon>Euthyneura</taxon>
        <taxon>Tectipleura</taxon>
        <taxon>Aplysiida</taxon>
        <taxon>Aplysioidea</taxon>
        <taxon>Aplysiidae</taxon>
        <taxon>Aplysia</taxon>
    </lineage>
</organism>
<feature type="non-terminal residue" evidence="3">
    <location>
        <position position="1"/>
    </location>
</feature>
<accession>A0ABM1AFH5</accession>
<proteinExistence type="predicted"/>
<gene>
    <name evidence="3" type="primary">LOC106014129</name>
</gene>
<dbReference type="PANTHER" id="PTHR13338">
    <property type="entry name" value="UPF0240 PROTEIN"/>
    <property type="match status" value="1"/>
</dbReference>
<keyword evidence="2" id="KW-1185">Reference proteome</keyword>